<name>A0A517LCZ2_9PEZI</name>
<organism evidence="2 3">
    <name type="scientific">Venturia effusa</name>
    <dbReference type="NCBI Taxonomy" id="50376"/>
    <lineage>
        <taxon>Eukaryota</taxon>
        <taxon>Fungi</taxon>
        <taxon>Dikarya</taxon>
        <taxon>Ascomycota</taxon>
        <taxon>Pezizomycotina</taxon>
        <taxon>Dothideomycetes</taxon>
        <taxon>Pleosporomycetidae</taxon>
        <taxon>Venturiales</taxon>
        <taxon>Venturiaceae</taxon>
        <taxon>Venturia</taxon>
    </lineage>
</organism>
<dbReference type="PANTHER" id="PTHR31965:SF1">
    <property type="entry name" value="TRANSMEMBRANE PROTEIN 42"/>
    <property type="match status" value="1"/>
</dbReference>
<feature type="transmembrane region" description="Helical" evidence="1">
    <location>
        <begin position="89"/>
        <end position="111"/>
    </location>
</feature>
<dbReference type="InterPro" id="IPR039632">
    <property type="entry name" value="TMEM42"/>
</dbReference>
<dbReference type="Proteomes" id="UP000316270">
    <property type="component" value="Chromosome 9"/>
</dbReference>
<evidence type="ECO:0008006" key="4">
    <source>
        <dbReference type="Google" id="ProtNLM"/>
    </source>
</evidence>
<accession>A0A517LCZ2</accession>
<dbReference type="OrthoDB" id="5854584at2759"/>
<proteinExistence type="predicted"/>
<dbReference type="EMBL" id="CP042193">
    <property type="protein sequence ID" value="QDS73492.1"/>
    <property type="molecule type" value="Genomic_DNA"/>
</dbReference>
<dbReference type="STRING" id="50376.A0A517LCZ2"/>
<reference evidence="2 3" key="1">
    <citation type="submission" date="2019-07" db="EMBL/GenBank/DDBJ databases">
        <title>Finished genome of Venturia effusa.</title>
        <authorList>
            <person name="Young C.A."/>
            <person name="Cox M.P."/>
            <person name="Ganley A.R.D."/>
            <person name="David W.J."/>
        </authorList>
    </citation>
    <scope>NUCLEOTIDE SEQUENCE [LARGE SCALE GENOMIC DNA]</scope>
    <source>
        <strain evidence="3">albino</strain>
    </source>
</reference>
<keyword evidence="1" id="KW-0812">Transmembrane</keyword>
<dbReference type="PANTHER" id="PTHR31965">
    <property type="entry name" value="TRANSMEMBRANE PROTEIN 42"/>
    <property type="match status" value="1"/>
</dbReference>
<evidence type="ECO:0000313" key="3">
    <source>
        <dbReference type="Proteomes" id="UP000316270"/>
    </source>
</evidence>
<keyword evidence="1" id="KW-1133">Transmembrane helix</keyword>
<gene>
    <name evidence="2" type="ORF">FKW77_009206</name>
</gene>
<evidence type="ECO:0000313" key="2">
    <source>
        <dbReference type="EMBL" id="QDS73492.1"/>
    </source>
</evidence>
<keyword evidence="3" id="KW-1185">Reference proteome</keyword>
<sequence length="149" mass="15773">MAPQSESQTAWQTIAITSGMFAALNGVFAKLTTNDLTSSWSAMISDALSINATAAELILRIAVGLSSFGLSATMWTFYTKALANSPSAVHVNIVNTTSNFLITAILGALIFGEKLPALWFLGAAFLVTGGVIIGRREEKGEAVNEKKEM</sequence>
<feature type="transmembrane region" description="Helical" evidence="1">
    <location>
        <begin position="117"/>
        <end position="134"/>
    </location>
</feature>
<dbReference type="InterPro" id="IPR037185">
    <property type="entry name" value="EmrE-like"/>
</dbReference>
<dbReference type="SUPFAM" id="SSF103481">
    <property type="entry name" value="Multidrug resistance efflux transporter EmrE"/>
    <property type="match status" value="1"/>
</dbReference>
<feature type="transmembrane region" description="Helical" evidence="1">
    <location>
        <begin position="57"/>
        <end position="77"/>
    </location>
</feature>
<protein>
    <recommendedName>
        <fullName evidence="4">EamA domain-containing protein</fullName>
    </recommendedName>
</protein>
<keyword evidence="1" id="KW-0472">Membrane</keyword>
<evidence type="ECO:0000256" key="1">
    <source>
        <dbReference type="SAM" id="Phobius"/>
    </source>
</evidence>
<dbReference type="AlphaFoldDB" id="A0A517LCZ2"/>